<organism evidence="10 11">
    <name type="scientific">Hydra vulgaris</name>
    <name type="common">Hydra</name>
    <name type="synonym">Hydra attenuata</name>
    <dbReference type="NCBI Taxonomy" id="6087"/>
    <lineage>
        <taxon>Eukaryota</taxon>
        <taxon>Metazoa</taxon>
        <taxon>Cnidaria</taxon>
        <taxon>Hydrozoa</taxon>
        <taxon>Hydroidolina</taxon>
        <taxon>Anthoathecata</taxon>
        <taxon>Aplanulata</taxon>
        <taxon>Hydridae</taxon>
        <taxon>Hydra</taxon>
    </lineage>
</organism>
<name>A0ABM4BJB8_HYDVU</name>
<feature type="transmembrane region" description="Helical" evidence="7">
    <location>
        <begin position="468"/>
        <end position="489"/>
    </location>
</feature>
<feature type="transmembrane region" description="Helical" evidence="7">
    <location>
        <begin position="397"/>
        <end position="416"/>
    </location>
</feature>
<evidence type="ECO:0000256" key="4">
    <source>
        <dbReference type="ARBA" id="ARBA00022982"/>
    </source>
</evidence>
<evidence type="ECO:0000256" key="2">
    <source>
        <dbReference type="ARBA" id="ARBA00022448"/>
    </source>
</evidence>
<keyword evidence="10" id="KW-1185">Reference proteome</keyword>
<feature type="transmembrane region" description="Helical" evidence="7">
    <location>
        <begin position="529"/>
        <end position="549"/>
    </location>
</feature>
<keyword evidence="6 7" id="KW-0472">Membrane</keyword>
<evidence type="ECO:0000256" key="6">
    <source>
        <dbReference type="ARBA" id="ARBA00023136"/>
    </source>
</evidence>
<dbReference type="Gene3D" id="1.20.120.1770">
    <property type="match status" value="1"/>
</dbReference>
<dbReference type="CDD" id="cd08760">
    <property type="entry name" value="Cyt_b561_FRRS1_like"/>
    <property type="match status" value="1"/>
</dbReference>
<evidence type="ECO:0000313" key="11">
    <source>
        <dbReference type="RefSeq" id="XP_065649133.1"/>
    </source>
</evidence>
<keyword evidence="3 7" id="KW-0812">Transmembrane</keyword>
<evidence type="ECO:0000256" key="7">
    <source>
        <dbReference type="SAM" id="Phobius"/>
    </source>
</evidence>
<keyword evidence="8" id="KW-0732">Signal</keyword>
<dbReference type="Pfam" id="PF03188">
    <property type="entry name" value="Cytochrom_B561"/>
    <property type="match status" value="1"/>
</dbReference>
<dbReference type="PANTHER" id="PTHR23130:SF171">
    <property type="entry name" value="OS01G0895300 PROTEIN"/>
    <property type="match status" value="1"/>
</dbReference>
<dbReference type="PROSITE" id="PS50939">
    <property type="entry name" value="CYTOCHROME_B561"/>
    <property type="match status" value="1"/>
</dbReference>
<dbReference type="SMART" id="SM00665">
    <property type="entry name" value="B561"/>
    <property type="match status" value="1"/>
</dbReference>
<dbReference type="RefSeq" id="XP_065649133.1">
    <property type="nucleotide sequence ID" value="XM_065793061.1"/>
</dbReference>
<keyword evidence="4" id="KW-0249">Electron transport</keyword>
<proteinExistence type="predicted"/>
<reference evidence="11" key="1">
    <citation type="submission" date="2025-08" db="UniProtKB">
        <authorList>
            <consortium name="RefSeq"/>
        </authorList>
    </citation>
    <scope>IDENTIFICATION</scope>
</reference>
<sequence>MDYLIIFASLLLLQITAGVFKITTEDCYKTADCFLLPDYCTSSDNCNIIIKYQFNSFHDEYFVTLFSSEKWVGFAQTINLNMAIKMKNIKGEICFNNNSIATLASFYALHNSMPSFSKPVNGLKVEETYVLPTGGVVCKYNRSLFAPVESEKFMYSLNESVNLVYAYGVKLKDDGYPSYHGPNNHSYLPDKIDMRKIRTRNNSLFDFSKCGKEFNCFQQPPGCSDTCNAAATFLYDSNSQKIVFQLWASKSLKWVAFGQKPNNNDNFMIRVRGEYCIRLPTVGFGNFNGNNLKDAGTPQWVSEVEGVKLHSTEVMHDGSILCRYERPLKLSSENENYLYDMNEPLYAALAFGDILSGSFPDQHTDYIKSSDPIDFKVVQDIDFDTISIKLKKAHGSLMVLAWIFFMICGIFTSRYMKPILTSKIAGKDAWFRIHQFIMTMGLLCMISGFVIILVHFKGKLYLKNDIHHWLGFSAIILGLLQPTLAVFRCAPDHSKRYLFNWIHRFIGMSAWLIAVSSIVFGLKQLSLDFIPAIAFAGIVLVLFIALDIIQLTSQYKCCFTNAKNMFESESYGILGNGDKKKNPACHYIFMATIYVMSCAVAVFYVIMIIKH</sequence>
<dbReference type="Proteomes" id="UP001652625">
    <property type="component" value="Chromosome 03"/>
</dbReference>
<evidence type="ECO:0000259" key="9">
    <source>
        <dbReference type="PROSITE" id="PS50939"/>
    </source>
</evidence>
<feature type="transmembrane region" description="Helical" evidence="7">
    <location>
        <begin position="436"/>
        <end position="456"/>
    </location>
</feature>
<comment type="subcellular location">
    <subcellularLocation>
        <location evidence="1">Membrane</location>
    </subcellularLocation>
</comment>
<dbReference type="PANTHER" id="PTHR23130">
    <property type="entry name" value="CYTOCHROME B561 AND DOMON DOMAIN-CONTAINING PROTEIN"/>
    <property type="match status" value="1"/>
</dbReference>
<evidence type="ECO:0000256" key="5">
    <source>
        <dbReference type="ARBA" id="ARBA00022989"/>
    </source>
</evidence>
<feature type="signal peptide" evidence="8">
    <location>
        <begin position="1"/>
        <end position="18"/>
    </location>
</feature>
<evidence type="ECO:0000256" key="1">
    <source>
        <dbReference type="ARBA" id="ARBA00004370"/>
    </source>
</evidence>
<dbReference type="InterPro" id="IPR006593">
    <property type="entry name" value="Cyt_b561/ferric_Rdtase_TM"/>
</dbReference>
<feature type="domain" description="Cytochrome b561" evidence="9">
    <location>
        <begin position="356"/>
        <end position="555"/>
    </location>
</feature>
<feature type="transmembrane region" description="Helical" evidence="7">
    <location>
        <begin position="501"/>
        <end position="523"/>
    </location>
</feature>
<feature type="chain" id="PRO_5045468251" evidence="8">
    <location>
        <begin position="19"/>
        <end position="611"/>
    </location>
</feature>
<dbReference type="GeneID" id="100199865"/>
<evidence type="ECO:0000256" key="3">
    <source>
        <dbReference type="ARBA" id="ARBA00022692"/>
    </source>
</evidence>
<accession>A0ABM4BJB8</accession>
<evidence type="ECO:0000313" key="10">
    <source>
        <dbReference type="Proteomes" id="UP001652625"/>
    </source>
</evidence>
<keyword evidence="2" id="KW-0813">Transport</keyword>
<evidence type="ECO:0000256" key="8">
    <source>
        <dbReference type="SAM" id="SignalP"/>
    </source>
</evidence>
<feature type="transmembrane region" description="Helical" evidence="7">
    <location>
        <begin position="587"/>
        <end position="609"/>
    </location>
</feature>
<keyword evidence="5 7" id="KW-1133">Transmembrane helix</keyword>
<gene>
    <name evidence="11" type="primary">LOC100199865</name>
</gene>
<protein>
    <submittedName>
        <fullName evidence="11">Ferric-chelate reductase 1 isoform X3</fullName>
    </submittedName>
</protein>